<name>A0A383B221_9ZZZZ</name>
<gene>
    <name evidence="2" type="ORF">METZ01_LOCUS466349</name>
</gene>
<protein>
    <recommendedName>
        <fullName evidence="1">GCVT N-terminal domain-containing protein</fullName>
    </recommendedName>
</protein>
<dbReference type="Pfam" id="PF01571">
    <property type="entry name" value="GCV_T"/>
    <property type="match status" value="1"/>
</dbReference>
<evidence type="ECO:0000313" key="2">
    <source>
        <dbReference type="EMBL" id="SVE13495.1"/>
    </source>
</evidence>
<dbReference type="InterPro" id="IPR006222">
    <property type="entry name" value="GCVT_N"/>
</dbReference>
<reference evidence="2" key="1">
    <citation type="submission" date="2018-05" db="EMBL/GenBank/DDBJ databases">
        <authorList>
            <person name="Lanie J.A."/>
            <person name="Ng W.-L."/>
            <person name="Kazmierczak K.M."/>
            <person name="Andrzejewski T.M."/>
            <person name="Davidsen T.M."/>
            <person name="Wayne K.J."/>
            <person name="Tettelin H."/>
            <person name="Glass J.I."/>
            <person name="Rusch D."/>
            <person name="Podicherti R."/>
            <person name="Tsui H.-C.T."/>
            <person name="Winkler M.E."/>
        </authorList>
    </citation>
    <scope>NUCLEOTIDE SEQUENCE</scope>
</reference>
<organism evidence="2">
    <name type="scientific">marine metagenome</name>
    <dbReference type="NCBI Taxonomy" id="408172"/>
    <lineage>
        <taxon>unclassified sequences</taxon>
        <taxon>metagenomes</taxon>
        <taxon>ecological metagenomes</taxon>
    </lineage>
</organism>
<dbReference type="PANTHER" id="PTHR22602">
    <property type="entry name" value="TRANSFERASE CAF17, MITOCHONDRIAL-RELATED"/>
    <property type="match status" value="1"/>
</dbReference>
<dbReference type="EMBL" id="UINC01196474">
    <property type="protein sequence ID" value="SVE13495.1"/>
    <property type="molecule type" value="Genomic_DNA"/>
</dbReference>
<proteinExistence type="predicted"/>
<dbReference type="Gene3D" id="3.30.1360.120">
    <property type="entry name" value="Probable tRNA modification gtpase trme, domain 1"/>
    <property type="match status" value="1"/>
</dbReference>
<evidence type="ECO:0000259" key="1">
    <source>
        <dbReference type="Pfam" id="PF01571"/>
    </source>
</evidence>
<sequence>MDSDCYRSLTETVGLVTRLNRGRIALSGDDRATYLQGLLTNDIVSLPEGHGCYAVYLTPQGRIVADAEVFNVGDRLLLDVHGSVKQLLVDRLEELIFTEDVSIEDWTDTWAGYVLAGPKADFYLAKVLPETADQIGRLPINVCQQLSIGGASLIVSHSDPFGIDGFYVWAEREAAEELRRMLLEAGCSEVDEETADVVRIE</sequence>
<dbReference type="PANTHER" id="PTHR22602:SF0">
    <property type="entry name" value="TRANSFERASE CAF17, MITOCHONDRIAL-RELATED"/>
    <property type="match status" value="1"/>
</dbReference>
<dbReference type="GO" id="GO:0016226">
    <property type="term" value="P:iron-sulfur cluster assembly"/>
    <property type="evidence" value="ECO:0007669"/>
    <property type="project" value="TreeGrafter"/>
</dbReference>
<accession>A0A383B221</accession>
<dbReference type="InterPro" id="IPR045179">
    <property type="entry name" value="YgfZ/GcvT"/>
</dbReference>
<dbReference type="SUPFAM" id="SSF103025">
    <property type="entry name" value="Folate-binding domain"/>
    <property type="match status" value="1"/>
</dbReference>
<feature type="domain" description="GCVT N-terminal" evidence="1">
    <location>
        <begin position="8"/>
        <end position="187"/>
    </location>
</feature>
<dbReference type="InterPro" id="IPR027266">
    <property type="entry name" value="TrmE/GcvT-like"/>
</dbReference>
<dbReference type="AlphaFoldDB" id="A0A383B221"/>
<feature type="non-terminal residue" evidence="2">
    <location>
        <position position="201"/>
    </location>
</feature>